<evidence type="ECO:0008006" key="2">
    <source>
        <dbReference type="Google" id="ProtNLM"/>
    </source>
</evidence>
<reference evidence="1" key="1">
    <citation type="journal article" date="2020" name="Nature">
        <title>Giant virus diversity and host interactions through global metagenomics.</title>
        <authorList>
            <person name="Schulz F."/>
            <person name="Roux S."/>
            <person name="Paez-Espino D."/>
            <person name="Jungbluth S."/>
            <person name="Walsh D.A."/>
            <person name="Denef V.J."/>
            <person name="McMahon K.D."/>
            <person name="Konstantinidis K.T."/>
            <person name="Eloe-Fadrosh E.A."/>
            <person name="Kyrpides N.C."/>
            <person name="Woyke T."/>
        </authorList>
    </citation>
    <scope>NUCLEOTIDE SEQUENCE</scope>
    <source>
        <strain evidence="1">GVMAG-S-ERX555961-36</strain>
    </source>
</reference>
<accession>A0A6C0AU97</accession>
<dbReference type="AlphaFoldDB" id="A0A6C0AU97"/>
<dbReference type="EMBL" id="MN738760">
    <property type="protein sequence ID" value="QHS83519.1"/>
    <property type="molecule type" value="Genomic_DNA"/>
</dbReference>
<name>A0A6C0AU97_9ZZZZ</name>
<proteinExistence type="predicted"/>
<protein>
    <recommendedName>
        <fullName evidence="2">Glycosyltransferase</fullName>
    </recommendedName>
</protein>
<sequence length="281" mass="33840">MKNNIILIVGQNKSNGLFVNSIKLYLSRNDITDIILVTWEDTNIQFVEKLDSIKKVLVSNKKFRLSIEYQKYLYDIGLEYINNNYKADDIYILKTRMDVFVSNHQLDYIFSQSYKINSHQFQMKTLFPYKIWIAWSHITKPFYIDDALFYSHISVMRNLSPYVGNLFEDEEQQGHSHIRWFLLLAREYNLYKEPNSYNHYEKMNSTFVLNETTKDILIKYRQCIKDHFIIKTLKDGITFRRYNKLKFYRKPSNKIQDIIKKKAISNLKIVYNDEDFFSVNL</sequence>
<organism evidence="1">
    <name type="scientific">viral metagenome</name>
    <dbReference type="NCBI Taxonomy" id="1070528"/>
    <lineage>
        <taxon>unclassified sequences</taxon>
        <taxon>metagenomes</taxon>
        <taxon>organismal metagenomes</taxon>
    </lineage>
</organism>
<evidence type="ECO:0000313" key="1">
    <source>
        <dbReference type="EMBL" id="QHS83519.1"/>
    </source>
</evidence>